<accession>A0A0X8GZZ5</accession>
<dbReference type="STRING" id="1514105.AOC36_06010"/>
<name>A0A0X8GZZ5_9FIRM</name>
<dbReference type="PANTHER" id="PTHR40066">
    <property type="entry name" value="UPF0473 PROTEIN CBO2561/CLC_2432"/>
    <property type="match status" value="1"/>
</dbReference>
<protein>
    <recommendedName>
        <fullName evidence="2">UPF0473 protein AOC36_06010</fullName>
    </recommendedName>
</protein>
<sequence length="86" mass="10165">MDETTMIVIDNEGNEVTMEILFTFKDDNYGKEYVLYINPEDEDGEVYVSSYTEEGELLDITDEQEWDMIEEVFNAFILKHDEDLVH</sequence>
<dbReference type="OrthoDB" id="2086132at2"/>
<evidence type="ECO:0000313" key="3">
    <source>
        <dbReference type="EMBL" id="AMC93552.1"/>
    </source>
</evidence>
<organism evidence="3 4">
    <name type="scientific">Erysipelothrix larvae</name>
    <dbReference type="NCBI Taxonomy" id="1514105"/>
    <lineage>
        <taxon>Bacteria</taxon>
        <taxon>Bacillati</taxon>
        <taxon>Bacillota</taxon>
        <taxon>Erysipelotrichia</taxon>
        <taxon>Erysipelotrichales</taxon>
        <taxon>Erysipelotrichaceae</taxon>
        <taxon>Erysipelothrix</taxon>
    </lineage>
</organism>
<dbReference type="Pfam" id="PF06949">
    <property type="entry name" value="DUF1292"/>
    <property type="match status" value="1"/>
</dbReference>
<proteinExistence type="inferred from homology"/>
<dbReference type="InterPro" id="IPR009711">
    <property type="entry name" value="UPF0473"/>
</dbReference>
<evidence type="ECO:0000256" key="1">
    <source>
        <dbReference type="ARBA" id="ARBA00008439"/>
    </source>
</evidence>
<dbReference type="PANTHER" id="PTHR40066:SF1">
    <property type="entry name" value="UPF0473 PROTEIN CBO2561_CLC_2432"/>
    <property type="match status" value="1"/>
</dbReference>
<evidence type="ECO:0000256" key="2">
    <source>
        <dbReference type="HAMAP-Rule" id="MF_01448"/>
    </source>
</evidence>
<dbReference type="Proteomes" id="UP000063781">
    <property type="component" value="Chromosome"/>
</dbReference>
<dbReference type="RefSeq" id="WP_067632430.1">
    <property type="nucleotide sequence ID" value="NZ_CP013213.1"/>
</dbReference>
<dbReference type="EMBL" id="CP013213">
    <property type="protein sequence ID" value="AMC93552.1"/>
    <property type="molecule type" value="Genomic_DNA"/>
</dbReference>
<evidence type="ECO:0000313" key="4">
    <source>
        <dbReference type="Proteomes" id="UP000063781"/>
    </source>
</evidence>
<dbReference type="KEGG" id="erl:AOC36_06010"/>
<dbReference type="HAMAP" id="MF_01448">
    <property type="entry name" value="UPF0473"/>
    <property type="match status" value="1"/>
</dbReference>
<reference evidence="3 4" key="1">
    <citation type="submission" date="2015-10" db="EMBL/GenBank/DDBJ databases">
        <title>Erysipelothrix larvae sp. LV19 isolated from the larval gut of the rhinoceros beetle, Trypoxylus dichotomus.</title>
        <authorList>
            <person name="Lim S."/>
            <person name="Kim B.-C."/>
        </authorList>
    </citation>
    <scope>NUCLEOTIDE SEQUENCE [LARGE SCALE GENOMIC DNA]</scope>
    <source>
        <strain evidence="3 4">LV19</strain>
    </source>
</reference>
<keyword evidence="4" id="KW-1185">Reference proteome</keyword>
<dbReference type="AlphaFoldDB" id="A0A0X8GZZ5"/>
<gene>
    <name evidence="3" type="ORF">AOC36_06010</name>
</gene>
<comment type="similarity">
    <text evidence="1 2">Belongs to the UPF0473 family.</text>
</comment>